<evidence type="ECO:0000259" key="2">
    <source>
        <dbReference type="PROSITE" id="PS50994"/>
    </source>
</evidence>
<evidence type="ECO:0000256" key="1">
    <source>
        <dbReference type="SAM" id="MobiDB-lite"/>
    </source>
</evidence>
<comment type="caution">
    <text evidence="3">The sequence shown here is derived from an EMBL/GenBank/DDBJ whole genome shotgun (WGS) entry which is preliminary data.</text>
</comment>
<dbReference type="InterPro" id="IPR001584">
    <property type="entry name" value="Integrase_cat-core"/>
</dbReference>
<sequence length="61" mass="6807">MAWYARLGARGERVMTDNGSAYRSKLFAQALQGAGARHIRTRPYAPPHQRQGRALHPDFAA</sequence>
<feature type="domain" description="Integrase catalytic" evidence="2">
    <location>
        <begin position="1"/>
        <end position="61"/>
    </location>
</feature>
<evidence type="ECO:0000313" key="3">
    <source>
        <dbReference type="EMBL" id="MBT1154772.1"/>
    </source>
</evidence>
<reference evidence="3" key="2">
    <citation type="submission" date="2021-03" db="EMBL/GenBank/DDBJ databases">
        <authorList>
            <person name="Artuso I."/>
            <person name="Turrini P."/>
            <person name="Pirolo M."/>
            <person name="Lugli G.A."/>
            <person name="Ventura M."/>
            <person name="Visca P."/>
        </authorList>
    </citation>
    <scope>NUCLEOTIDE SEQUENCE</scope>
    <source>
        <strain evidence="3">LMG 26462</strain>
    </source>
</reference>
<proteinExistence type="predicted"/>
<dbReference type="Proteomes" id="UP001138921">
    <property type="component" value="Unassembled WGS sequence"/>
</dbReference>
<accession>A0A9X1D2L1</accession>
<dbReference type="SUPFAM" id="SSF53098">
    <property type="entry name" value="Ribonuclease H-like"/>
    <property type="match status" value="1"/>
</dbReference>
<keyword evidence="4" id="KW-1185">Reference proteome</keyword>
<protein>
    <submittedName>
        <fullName evidence="3">DDE-type integrase/transposase/recombinase</fullName>
    </submittedName>
</protein>
<name>A0A9X1D2L1_9HYPH</name>
<gene>
    <name evidence="3" type="ORF">J1C56_04130</name>
</gene>
<dbReference type="GO" id="GO:0003676">
    <property type="term" value="F:nucleic acid binding"/>
    <property type="evidence" value="ECO:0007669"/>
    <property type="project" value="InterPro"/>
</dbReference>
<dbReference type="GO" id="GO:0015074">
    <property type="term" value="P:DNA integration"/>
    <property type="evidence" value="ECO:0007669"/>
    <property type="project" value="InterPro"/>
</dbReference>
<organism evidence="3 4">
    <name type="scientific">Aminobacter anthyllidis</name>
    <dbReference type="NCBI Taxonomy" id="1035067"/>
    <lineage>
        <taxon>Bacteria</taxon>
        <taxon>Pseudomonadati</taxon>
        <taxon>Pseudomonadota</taxon>
        <taxon>Alphaproteobacteria</taxon>
        <taxon>Hyphomicrobiales</taxon>
        <taxon>Phyllobacteriaceae</taxon>
        <taxon>Aminobacter</taxon>
    </lineage>
</organism>
<feature type="region of interest" description="Disordered" evidence="1">
    <location>
        <begin position="40"/>
        <end position="61"/>
    </location>
</feature>
<dbReference type="PROSITE" id="PS50994">
    <property type="entry name" value="INTEGRASE"/>
    <property type="match status" value="1"/>
</dbReference>
<dbReference type="AlphaFoldDB" id="A0A9X1D2L1"/>
<dbReference type="InterPro" id="IPR012337">
    <property type="entry name" value="RNaseH-like_sf"/>
</dbReference>
<reference evidence="3" key="1">
    <citation type="journal article" date="2021" name="Microorganisms">
        <title>Phylogenomic Reconstruction and Metabolic Potential of the Genus Aminobacter.</title>
        <authorList>
            <person name="Artuso I."/>
            <person name="Turrini P."/>
            <person name="Pirolo M."/>
            <person name="Lugli G.A."/>
            <person name="Ventura M."/>
            <person name="Visca P."/>
        </authorList>
    </citation>
    <scope>NUCLEOTIDE SEQUENCE</scope>
    <source>
        <strain evidence="3">LMG 26462</strain>
    </source>
</reference>
<dbReference type="InterPro" id="IPR036397">
    <property type="entry name" value="RNaseH_sf"/>
</dbReference>
<dbReference type="EMBL" id="JAFLWW010000001">
    <property type="protein sequence ID" value="MBT1154772.1"/>
    <property type="molecule type" value="Genomic_DNA"/>
</dbReference>
<evidence type="ECO:0000313" key="4">
    <source>
        <dbReference type="Proteomes" id="UP001138921"/>
    </source>
</evidence>
<dbReference type="Gene3D" id="3.30.420.10">
    <property type="entry name" value="Ribonuclease H-like superfamily/Ribonuclease H"/>
    <property type="match status" value="1"/>
</dbReference>